<dbReference type="InterPro" id="IPR050902">
    <property type="entry name" value="ABC_Transporter_SBP"/>
</dbReference>
<evidence type="ECO:0000259" key="2">
    <source>
        <dbReference type="PROSITE" id="PS50983"/>
    </source>
</evidence>
<organism evidence="3 4">
    <name type="scientific">Algoriphagus namhaensis</name>
    <dbReference type="NCBI Taxonomy" id="915353"/>
    <lineage>
        <taxon>Bacteria</taxon>
        <taxon>Pseudomonadati</taxon>
        <taxon>Bacteroidota</taxon>
        <taxon>Cytophagia</taxon>
        <taxon>Cytophagales</taxon>
        <taxon>Cyclobacteriaceae</taxon>
        <taxon>Algoriphagus</taxon>
    </lineage>
</organism>
<comment type="caution">
    <text evidence="3">The sequence shown here is derived from an EMBL/GenBank/DDBJ whole genome shotgun (WGS) entry which is preliminary data.</text>
</comment>
<evidence type="ECO:0000256" key="1">
    <source>
        <dbReference type="ARBA" id="ARBA00022729"/>
    </source>
</evidence>
<proteinExistence type="predicted"/>
<keyword evidence="1" id="KW-0732">Signal</keyword>
<feature type="domain" description="Fe/B12 periplasmic-binding" evidence="2">
    <location>
        <begin position="20"/>
        <end position="254"/>
    </location>
</feature>
<dbReference type="PROSITE" id="PS50983">
    <property type="entry name" value="FE_B12_PBP"/>
    <property type="match status" value="1"/>
</dbReference>
<dbReference type="SUPFAM" id="SSF53807">
    <property type="entry name" value="Helical backbone' metal receptor"/>
    <property type="match status" value="1"/>
</dbReference>
<gene>
    <name evidence="3" type="ORF">ACFOSV_03620</name>
</gene>
<reference evidence="4" key="1">
    <citation type="journal article" date="2019" name="Int. J. Syst. Evol. Microbiol.">
        <title>The Global Catalogue of Microorganisms (GCM) 10K type strain sequencing project: providing services to taxonomists for standard genome sequencing and annotation.</title>
        <authorList>
            <consortium name="The Broad Institute Genomics Platform"/>
            <consortium name="The Broad Institute Genome Sequencing Center for Infectious Disease"/>
            <person name="Wu L."/>
            <person name="Ma J."/>
        </authorList>
    </citation>
    <scope>NUCLEOTIDE SEQUENCE [LARGE SCALE GENOMIC DNA]</scope>
    <source>
        <strain evidence="4">CCUG 60523</strain>
    </source>
</reference>
<dbReference type="PANTHER" id="PTHR30535:SF34">
    <property type="entry name" value="MOLYBDATE-BINDING PROTEIN MOLA"/>
    <property type="match status" value="1"/>
</dbReference>
<dbReference type="Proteomes" id="UP001595805">
    <property type="component" value="Unassembled WGS sequence"/>
</dbReference>
<dbReference type="NCBIfam" id="NF038402">
    <property type="entry name" value="TroA_like"/>
    <property type="match status" value="1"/>
</dbReference>
<name>A0ABV8AQV1_9BACT</name>
<dbReference type="PANTHER" id="PTHR30535">
    <property type="entry name" value="VITAMIN B12-BINDING PROTEIN"/>
    <property type="match status" value="1"/>
</dbReference>
<dbReference type="Gene3D" id="3.40.50.1980">
    <property type="entry name" value="Nitrogenase molybdenum iron protein domain"/>
    <property type="match status" value="2"/>
</dbReference>
<dbReference type="InterPro" id="IPR054828">
    <property type="entry name" value="Vit_B12_bind_prot"/>
</dbReference>
<dbReference type="InterPro" id="IPR002491">
    <property type="entry name" value="ABC_transptr_periplasmic_BD"/>
</dbReference>
<dbReference type="RefSeq" id="WP_377903489.1">
    <property type="nucleotide sequence ID" value="NZ_JBHRZS010000003.1"/>
</dbReference>
<dbReference type="EMBL" id="JBHRZS010000003">
    <property type="protein sequence ID" value="MFC3879246.1"/>
    <property type="molecule type" value="Genomic_DNA"/>
</dbReference>
<protein>
    <submittedName>
        <fullName evidence="3">ABC transporter substrate-binding protein</fullName>
    </submittedName>
</protein>
<sequence length="254" mass="29293">MMEVRDQLNRLVRIPEIPKRVISLVPSQTELLVSLGLEDRLVGVTKFCVHPSEIRKQKAIIGGTKTYRMEKIAELEPDLIIGNKEENDQEGINFLAERYPVWLSDIYTLEDNYSMISTMGKIFKVEKIADDLNTKIKASFDTLKVEKGKAVYLIWNDPMMAAGKKTFIDHMLEKAGFENVVKTIRYPELNSAELLKLNPDYLLLSSEPFPFKQKHMDYFKELLPNSKIRLVDGELFSWYGSRLVFASEYFQSLG</sequence>
<evidence type="ECO:0000313" key="4">
    <source>
        <dbReference type="Proteomes" id="UP001595805"/>
    </source>
</evidence>
<accession>A0ABV8AQV1</accession>
<evidence type="ECO:0000313" key="3">
    <source>
        <dbReference type="EMBL" id="MFC3879246.1"/>
    </source>
</evidence>
<dbReference type="Pfam" id="PF01497">
    <property type="entry name" value="Peripla_BP_2"/>
    <property type="match status" value="1"/>
</dbReference>
<keyword evidence="4" id="KW-1185">Reference proteome</keyword>